<evidence type="ECO:0000256" key="2">
    <source>
        <dbReference type="SAM" id="Phobius"/>
    </source>
</evidence>
<dbReference type="InterPro" id="IPR051361">
    <property type="entry name" value="ThrE/Ser_Exporter"/>
</dbReference>
<dbReference type="InterPro" id="IPR010619">
    <property type="entry name" value="ThrE-like_N"/>
</dbReference>
<evidence type="ECO:0000313" key="5">
    <source>
        <dbReference type="Proteomes" id="UP000546162"/>
    </source>
</evidence>
<dbReference type="RefSeq" id="WP_239177532.1">
    <property type="nucleotide sequence ID" value="NZ_BAABFG010000005.1"/>
</dbReference>
<sequence length="413" mass="43121">MAESTMSLAPADEQDLQQFLLFLGSALTAAGEAVNQIEEHLLKVAAVYGAPQARVSVLPTYLVVALEPGRPATLEPTRQLRGGLRLDQTAAVFDLLRAAQQGKLPPALGSRQVLAAVEMPPRFGPATRVTGHAVLIVGICLILAPTWGDIALSAVFGVLVGILRLVGARWASAQMIMPVIAAFAVSAVTFWLAGSGWAEADLRAMVAPLVTFLPGAMLTMGVVELSAYEMITGSSRLVAGALQLLLLAFGIIGAAHVAGVPAPAAPTDVAANTVGWWAPWAGVLIVGIGNYLLHAGPRRSFWWLLLVLYSGFAAQFLGNLVLGGYLSGFVGALALTVVAYLVERRPSGPPALVCFLPGFWLLVPGALTLIGVTEYLGQDTVRGIQDLIGSVGTMVSIALGVLCGHPLVRAMTR</sequence>
<feature type="transmembrane region" description="Helical" evidence="2">
    <location>
        <begin position="324"/>
        <end position="342"/>
    </location>
</feature>
<evidence type="ECO:0000256" key="1">
    <source>
        <dbReference type="ARBA" id="ARBA00034125"/>
    </source>
</evidence>
<dbReference type="AlphaFoldDB" id="A0A7W7M7T3"/>
<organism evidence="4 5">
    <name type="scientific">Actinoplanes octamycinicus</name>
    <dbReference type="NCBI Taxonomy" id="135948"/>
    <lineage>
        <taxon>Bacteria</taxon>
        <taxon>Bacillati</taxon>
        <taxon>Actinomycetota</taxon>
        <taxon>Actinomycetes</taxon>
        <taxon>Micromonosporales</taxon>
        <taxon>Micromonosporaceae</taxon>
        <taxon>Actinoplanes</taxon>
    </lineage>
</organism>
<feature type="transmembrane region" description="Helical" evidence="2">
    <location>
        <begin position="179"/>
        <end position="198"/>
    </location>
</feature>
<feature type="transmembrane region" description="Helical" evidence="2">
    <location>
        <begin position="126"/>
        <end position="144"/>
    </location>
</feature>
<keyword evidence="5" id="KW-1185">Reference proteome</keyword>
<feature type="transmembrane region" description="Helical" evidence="2">
    <location>
        <begin position="237"/>
        <end position="262"/>
    </location>
</feature>
<feature type="transmembrane region" description="Helical" evidence="2">
    <location>
        <begin position="300"/>
        <end position="318"/>
    </location>
</feature>
<evidence type="ECO:0000259" key="3">
    <source>
        <dbReference type="Pfam" id="PF06738"/>
    </source>
</evidence>
<evidence type="ECO:0000313" key="4">
    <source>
        <dbReference type="EMBL" id="MBB4740145.1"/>
    </source>
</evidence>
<feature type="transmembrane region" description="Helical" evidence="2">
    <location>
        <begin position="274"/>
        <end position="293"/>
    </location>
</feature>
<dbReference type="Pfam" id="PF06738">
    <property type="entry name" value="ThrE"/>
    <property type="match status" value="1"/>
</dbReference>
<dbReference type="PANTHER" id="PTHR31082:SF4">
    <property type="entry name" value="PHEROMONE-REGULATED MEMBRANE PROTEIN 10"/>
    <property type="match status" value="1"/>
</dbReference>
<comment type="similarity">
    <text evidence="1">Belongs to the ThrE exporter (TC 2.A.79) family.</text>
</comment>
<gene>
    <name evidence="4" type="ORF">BJY16_003604</name>
</gene>
<feature type="transmembrane region" description="Helical" evidence="2">
    <location>
        <begin position="354"/>
        <end position="375"/>
    </location>
</feature>
<protein>
    <submittedName>
        <fullName evidence="4">Uncharacterized membrane protein YjjP (DUF1212 family)/uncharacterized membrane protein YjjB (DUF3815 family)</fullName>
    </submittedName>
</protein>
<keyword evidence="2" id="KW-1133">Transmembrane helix</keyword>
<comment type="caution">
    <text evidence="4">The sequence shown here is derived from an EMBL/GenBank/DDBJ whole genome shotgun (WGS) entry which is preliminary data.</text>
</comment>
<dbReference type="PANTHER" id="PTHR31082">
    <property type="entry name" value="PHEROMONE-REGULATED MEMBRANE PROTEIN 10"/>
    <property type="match status" value="1"/>
</dbReference>
<reference evidence="4 5" key="1">
    <citation type="submission" date="2020-08" db="EMBL/GenBank/DDBJ databases">
        <title>Sequencing the genomes of 1000 actinobacteria strains.</title>
        <authorList>
            <person name="Klenk H.-P."/>
        </authorList>
    </citation>
    <scope>NUCLEOTIDE SEQUENCE [LARGE SCALE GENOMIC DNA]</scope>
    <source>
        <strain evidence="4 5">DSM 45809</strain>
    </source>
</reference>
<name>A0A7W7M7T3_9ACTN</name>
<dbReference type="GO" id="GO:0022857">
    <property type="term" value="F:transmembrane transporter activity"/>
    <property type="evidence" value="ECO:0007669"/>
    <property type="project" value="InterPro"/>
</dbReference>
<dbReference type="Proteomes" id="UP000546162">
    <property type="component" value="Unassembled WGS sequence"/>
</dbReference>
<proteinExistence type="inferred from homology"/>
<keyword evidence="2" id="KW-0472">Membrane</keyword>
<feature type="transmembrane region" description="Helical" evidence="2">
    <location>
        <begin position="204"/>
        <end position="225"/>
    </location>
</feature>
<keyword evidence="2" id="KW-0812">Transmembrane</keyword>
<feature type="domain" description="Threonine/serine exporter-like N-terminal" evidence="3">
    <location>
        <begin position="19"/>
        <end position="256"/>
    </location>
</feature>
<dbReference type="EMBL" id="JACHNB010000001">
    <property type="protein sequence ID" value="MBB4740145.1"/>
    <property type="molecule type" value="Genomic_DNA"/>
</dbReference>
<feature type="transmembrane region" description="Helical" evidence="2">
    <location>
        <begin position="387"/>
        <end position="408"/>
    </location>
</feature>
<accession>A0A7W7M7T3</accession>